<evidence type="ECO:0000313" key="3">
    <source>
        <dbReference type="EMBL" id="OAQ26351.1"/>
    </source>
</evidence>
<dbReference type="STRING" id="1314771.A0A197JPE3"/>
<proteinExistence type="predicted"/>
<protein>
    <recommendedName>
        <fullName evidence="2">Reverse transcriptase zinc-binding domain-containing protein</fullName>
    </recommendedName>
</protein>
<keyword evidence="4" id="KW-1185">Reference proteome</keyword>
<feature type="compositionally biased region" description="Basic and acidic residues" evidence="1">
    <location>
        <begin position="299"/>
        <end position="309"/>
    </location>
</feature>
<reference evidence="3 4" key="1">
    <citation type="submission" date="2016-05" db="EMBL/GenBank/DDBJ databases">
        <title>Genome sequencing reveals origins of a unique bacterial endosymbiosis in the earliest lineages of terrestrial Fungi.</title>
        <authorList>
            <consortium name="DOE Joint Genome Institute"/>
            <person name="Uehling J."/>
            <person name="Gryganskyi A."/>
            <person name="Hameed K."/>
            <person name="Tschaplinski T."/>
            <person name="Misztal P."/>
            <person name="Wu S."/>
            <person name="Desiro A."/>
            <person name="Vande Pol N."/>
            <person name="Du Z.-Y."/>
            <person name="Zienkiewicz A."/>
            <person name="Zienkiewicz K."/>
            <person name="Morin E."/>
            <person name="Tisserant E."/>
            <person name="Splivallo R."/>
            <person name="Hainaut M."/>
            <person name="Henrissat B."/>
            <person name="Ohm R."/>
            <person name="Kuo A."/>
            <person name="Yan J."/>
            <person name="Lipzen A."/>
            <person name="Nolan M."/>
            <person name="Labutti K."/>
            <person name="Barry K."/>
            <person name="Goldstein A."/>
            <person name="Labbe J."/>
            <person name="Schadt C."/>
            <person name="Tuskan G."/>
            <person name="Grigoriev I."/>
            <person name="Martin F."/>
            <person name="Vilgalys R."/>
            <person name="Bonito G."/>
        </authorList>
    </citation>
    <scope>NUCLEOTIDE SEQUENCE [LARGE SCALE GENOMIC DNA]</scope>
    <source>
        <strain evidence="3 4">AG-77</strain>
    </source>
</reference>
<feature type="region of interest" description="Disordered" evidence="1">
    <location>
        <begin position="1"/>
        <end position="21"/>
    </location>
</feature>
<sequence length="324" mass="37315">MATLLPQWLKPDNVPEPHPPNWRMDQVFRPVWTDEAKTEGRLEFIPTNERSIGHRSHSRLEENTRTGHFKAHPALRRALDNDGPLDLVDDLAERINEIPINKSENGTFELASTRAFRQAMFSKSYRLPTPAPHHPPMVAPPPPLTTTFWSSFWKNQIPHNARNVWWRLLINKLPSGLHLHSIIPDMVEPLCRVCGTSLETSQHLLFSCPKKLEVWQGALSKYVEERAWTADFICSLFFPDPDPLKPLYDIPIFILIGTILASVWRYHHAFVREDQAFEPRMVLAAVDLAITQIRAQLAEKKRQNEEREPSPPVDHPPVNNNFPT</sequence>
<dbReference type="AlphaFoldDB" id="A0A197JPE3"/>
<evidence type="ECO:0000256" key="1">
    <source>
        <dbReference type="SAM" id="MobiDB-lite"/>
    </source>
</evidence>
<dbReference type="EMBL" id="KV442068">
    <property type="protein sequence ID" value="OAQ26351.1"/>
    <property type="molecule type" value="Genomic_DNA"/>
</dbReference>
<feature type="region of interest" description="Disordered" evidence="1">
    <location>
        <begin position="299"/>
        <end position="324"/>
    </location>
</feature>
<dbReference type="Pfam" id="PF13966">
    <property type="entry name" value="zf-RVT"/>
    <property type="match status" value="1"/>
</dbReference>
<dbReference type="Proteomes" id="UP000078512">
    <property type="component" value="Unassembled WGS sequence"/>
</dbReference>
<evidence type="ECO:0000313" key="4">
    <source>
        <dbReference type="Proteomes" id="UP000078512"/>
    </source>
</evidence>
<name>A0A197JPE3_9FUNG</name>
<feature type="domain" description="Reverse transcriptase zinc-binding" evidence="2">
    <location>
        <begin position="146"/>
        <end position="215"/>
    </location>
</feature>
<gene>
    <name evidence="3" type="ORF">K457DRAFT_22298</name>
</gene>
<accession>A0A197JPE3</accession>
<organism evidence="3 4">
    <name type="scientific">Linnemannia elongata AG-77</name>
    <dbReference type="NCBI Taxonomy" id="1314771"/>
    <lineage>
        <taxon>Eukaryota</taxon>
        <taxon>Fungi</taxon>
        <taxon>Fungi incertae sedis</taxon>
        <taxon>Mucoromycota</taxon>
        <taxon>Mortierellomycotina</taxon>
        <taxon>Mortierellomycetes</taxon>
        <taxon>Mortierellales</taxon>
        <taxon>Mortierellaceae</taxon>
        <taxon>Linnemannia</taxon>
    </lineage>
</organism>
<dbReference type="InterPro" id="IPR026960">
    <property type="entry name" value="RVT-Znf"/>
</dbReference>
<evidence type="ECO:0000259" key="2">
    <source>
        <dbReference type="Pfam" id="PF13966"/>
    </source>
</evidence>
<dbReference type="OrthoDB" id="2419699at2759"/>